<reference evidence="2" key="1">
    <citation type="journal article" date="2020" name="Nature">
        <title>Giant virus diversity and host interactions through global metagenomics.</title>
        <authorList>
            <person name="Schulz F."/>
            <person name="Roux S."/>
            <person name="Paez-Espino D."/>
            <person name="Jungbluth S."/>
            <person name="Walsh D.A."/>
            <person name="Denef V.J."/>
            <person name="McMahon K.D."/>
            <person name="Konstantinidis K.T."/>
            <person name="Eloe-Fadrosh E.A."/>
            <person name="Kyrpides N.C."/>
            <person name="Woyke T."/>
        </authorList>
    </citation>
    <scope>NUCLEOTIDE SEQUENCE</scope>
    <source>
        <strain evidence="2">GVMAG-M-3300023184-51</strain>
    </source>
</reference>
<dbReference type="EMBL" id="MN740125">
    <property type="protein sequence ID" value="QHT88856.1"/>
    <property type="molecule type" value="Genomic_DNA"/>
</dbReference>
<dbReference type="AlphaFoldDB" id="A0A6C0I940"/>
<accession>A0A6C0I940</accession>
<organism evidence="2">
    <name type="scientific">viral metagenome</name>
    <dbReference type="NCBI Taxonomy" id="1070528"/>
    <lineage>
        <taxon>unclassified sequences</taxon>
        <taxon>metagenomes</taxon>
        <taxon>organismal metagenomes</taxon>
    </lineage>
</organism>
<proteinExistence type="predicted"/>
<evidence type="ECO:0000256" key="1">
    <source>
        <dbReference type="SAM" id="Coils"/>
    </source>
</evidence>
<name>A0A6C0I940_9ZZZZ</name>
<evidence type="ECO:0000313" key="2">
    <source>
        <dbReference type="EMBL" id="QHT88856.1"/>
    </source>
</evidence>
<sequence>MASKFNNYSLYIPTLKKIYSEELVINIFWKIGAGTISRIDFVPIMKTIEGQEEPVEDSVYRRAFIYTKSYWSLAVTNAIDETGSYRMYPNLPFDAEPTQSTEYWLLLKNKTPVPYATTTLNVHQLAHNNGLLETKVFDMETKVIEMEQEMSKMKEEIARLKYDNDTMSMTLTEDVRRRCDSHSTTESEAENFVNSWESILRMMEEQEGIIRDDQEEYENSCEADREREEDLVYDDSGEMTQRGRRVVTTDNGTYIEYEMLDVDGYNNGDVAPRGERLTDEGETCSECGFKGELFAYGWRHADDNLCRNCANLPGMDAYEC</sequence>
<protein>
    <submittedName>
        <fullName evidence="2">Uncharacterized protein</fullName>
    </submittedName>
</protein>
<keyword evidence="1" id="KW-0175">Coiled coil</keyword>
<feature type="coiled-coil region" evidence="1">
    <location>
        <begin position="136"/>
        <end position="163"/>
    </location>
</feature>